<sequence>MNITKYIEEILVDRFAQFGFKYEKSDFNWTFIREIGGVKEYIEIEKSEWYKNAIRCEYRKGTSSRNTIAFLRDRIEQVHVYSDETTLREELESIVEVTEKFAMDWFETIKVGVKSSPDNFLGSEWNITIQSFISENNIDLNNPQSILTLDNLLKKEISREDIYSASYCFGKIIRHHLGGEWDVHSEDGPFIKNIAGSKEMTLKPYNLVMKTMVAPNELSLMYFF</sequence>
<name>A0ABW5ST70_9BACL</name>
<protein>
    <recommendedName>
        <fullName evidence="3">DUF4304 domain-containing protein</fullName>
    </recommendedName>
</protein>
<keyword evidence="2" id="KW-1185">Reference proteome</keyword>
<accession>A0ABW5ST70</accession>
<evidence type="ECO:0000313" key="1">
    <source>
        <dbReference type="EMBL" id="MFD2702645.1"/>
    </source>
</evidence>
<dbReference type="Proteomes" id="UP001597540">
    <property type="component" value="Unassembled WGS sequence"/>
</dbReference>
<evidence type="ECO:0008006" key="3">
    <source>
        <dbReference type="Google" id="ProtNLM"/>
    </source>
</evidence>
<dbReference type="RefSeq" id="WP_379263998.1">
    <property type="nucleotide sequence ID" value="NZ_JBHUMJ010000007.1"/>
</dbReference>
<gene>
    <name evidence="1" type="ORF">ACFSVM_19520</name>
</gene>
<comment type="caution">
    <text evidence="1">The sequence shown here is derived from an EMBL/GenBank/DDBJ whole genome shotgun (WGS) entry which is preliminary data.</text>
</comment>
<organism evidence="1 2">
    <name type="scientific">Paenibacillus shunpengii</name>
    <dbReference type="NCBI Taxonomy" id="2054424"/>
    <lineage>
        <taxon>Bacteria</taxon>
        <taxon>Bacillati</taxon>
        <taxon>Bacillota</taxon>
        <taxon>Bacilli</taxon>
        <taxon>Bacillales</taxon>
        <taxon>Paenibacillaceae</taxon>
        <taxon>Paenibacillus</taxon>
    </lineage>
</organism>
<reference evidence="2" key="1">
    <citation type="journal article" date="2019" name="Int. J. Syst. Evol. Microbiol.">
        <title>The Global Catalogue of Microorganisms (GCM) 10K type strain sequencing project: providing services to taxonomists for standard genome sequencing and annotation.</title>
        <authorList>
            <consortium name="The Broad Institute Genomics Platform"/>
            <consortium name="The Broad Institute Genome Sequencing Center for Infectious Disease"/>
            <person name="Wu L."/>
            <person name="Ma J."/>
        </authorList>
    </citation>
    <scope>NUCLEOTIDE SEQUENCE [LARGE SCALE GENOMIC DNA]</scope>
    <source>
        <strain evidence="2">KCTC 33849</strain>
    </source>
</reference>
<proteinExistence type="predicted"/>
<dbReference type="EMBL" id="JBHUMJ010000007">
    <property type="protein sequence ID" value="MFD2702645.1"/>
    <property type="molecule type" value="Genomic_DNA"/>
</dbReference>
<evidence type="ECO:0000313" key="2">
    <source>
        <dbReference type="Proteomes" id="UP001597540"/>
    </source>
</evidence>